<name>A0A7U2I9W2_PHANO</name>
<gene>
    <name evidence="2" type="ORF">JI435_133490</name>
</gene>
<protein>
    <recommendedName>
        <fullName evidence="1">NmrA-like domain-containing protein</fullName>
    </recommendedName>
</protein>
<feature type="domain" description="NmrA-like" evidence="1">
    <location>
        <begin position="2"/>
        <end position="274"/>
    </location>
</feature>
<dbReference type="VEuPathDB" id="FungiDB:JI435_133490"/>
<proteinExistence type="predicted"/>
<evidence type="ECO:0000313" key="3">
    <source>
        <dbReference type="Proteomes" id="UP000663193"/>
    </source>
</evidence>
<dbReference type="InterPro" id="IPR036291">
    <property type="entry name" value="NAD(P)-bd_dom_sf"/>
</dbReference>
<dbReference type="EMBL" id="CP069041">
    <property type="protein sequence ID" value="QRD05917.1"/>
    <property type="molecule type" value="Genomic_DNA"/>
</dbReference>
<dbReference type="Gene3D" id="3.40.50.720">
    <property type="entry name" value="NAD(P)-binding Rossmann-like Domain"/>
    <property type="match status" value="1"/>
</dbReference>
<dbReference type="PANTHER" id="PTHR43162:SF1">
    <property type="entry name" value="PRESTALK A DIFFERENTIATION PROTEIN A"/>
    <property type="match status" value="1"/>
</dbReference>
<evidence type="ECO:0000313" key="2">
    <source>
        <dbReference type="EMBL" id="QRD05917.1"/>
    </source>
</evidence>
<dbReference type="InterPro" id="IPR051604">
    <property type="entry name" value="Ergot_Alk_Oxidoreductase"/>
</dbReference>
<dbReference type="Pfam" id="PF05368">
    <property type="entry name" value="NmrA"/>
    <property type="match status" value="1"/>
</dbReference>
<dbReference type="OrthoDB" id="413314at2759"/>
<sequence>MTPTILIVGATGNTGVNTVHTLSTLLNSPAHPLSNHRILALTRSTKTPTSTALSNLPSVEVIEKDWTTITTSWLTSQHVTRAFIASHNLPSHFSDESSLLVALLHASVQYVVRISTTPEVVSAASKVYYARAHWALETMLADADFKNMAWTSLQPNVFVGPYLGGPAAWVREYKNTGVQGKLGIILGEDDSVAILDAGDVGAIAGNLLALRDVEEHNGKRYVIRGPENVSGKDVLEWVEEAAGTKVEEVVWRDTSMIKGLGEKGYPENVIESIMCTCEPAWAGLCRTDVVPTSEEVVRLRAPRGSAKEGFLALVKGEE</sequence>
<dbReference type="Proteomes" id="UP000663193">
    <property type="component" value="Chromosome 19"/>
</dbReference>
<accession>A0A7U2I9W2</accession>
<reference evidence="3" key="1">
    <citation type="journal article" date="2021" name="BMC Genomics">
        <title>Chromosome-level genome assembly and manually-curated proteome of model necrotroph Parastagonospora nodorum Sn15 reveals a genome-wide trove of candidate effector homologs, and redundancy of virulence-related functions within an accessory chromosome.</title>
        <authorList>
            <person name="Bertazzoni S."/>
            <person name="Jones D.A.B."/>
            <person name="Phan H.T."/>
            <person name="Tan K.-C."/>
            <person name="Hane J.K."/>
        </authorList>
    </citation>
    <scope>NUCLEOTIDE SEQUENCE [LARGE SCALE GENOMIC DNA]</scope>
    <source>
        <strain evidence="3">SN15 / ATCC MYA-4574 / FGSC 10173)</strain>
    </source>
</reference>
<dbReference type="InterPro" id="IPR008030">
    <property type="entry name" value="NmrA-like"/>
</dbReference>
<keyword evidence="3" id="KW-1185">Reference proteome</keyword>
<dbReference type="SUPFAM" id="SSF51735">
    <property type="entry name" value="NAD(P)-binding Rossmann-fold domains"/>
    <property type="match status" value="1"/>
</dbReference>
<dbReference type="AlphaFoldDB" id="A0A7U2I9W2"/>
<organism evidence="2 3">
    <name type="scientific">Phaeosphaeria nodorum (strain SN15 / ATCC MYA-4574 / FGSC 10173)</name>
    <name type="common">Glume blotch fungus</name>
    <name type="synonym">Parastagonospora nodorum</name>
    <dbReference type="NCBI Taxonomy" id="321614"/>
    <lineage>
        <taxon>Eukaryota</taxon>
        <taxon>Fungi</taxon>
        <taxon>Dikarya</taxon>
        <taxon>Ascomycota</taxon>
        <taxon>Pezizomycotina</taxon>
        <taxon>Dothideomycetes</taxon>
        <taxon>Pleosporomycetidae</taxon>
        <taxon>Pleosporales</taxon>
        <taxon>Pleosporineae</taxon>
        <taxon>Phaeosphaeriaceae</taxon>
        <taxon>Parastagonospora</taxon>
    </lineage>
</organism>
<evidence type="ECO:0000259" key="1">
    <source>
        <dbReference type="Pfam" id="PF05368"/>
    </source>
</evidence>
<dbReference type="PANTHER" id="PTHR43162">
    <property type="match status" value="1"/>
</dbReference>